<name>A0A7S4NY73_GUITH</name>
<dbReference type="EMBL" id="HBKN01031342">
    <property type="protein sequence ID" value="CAE2316171.1"/>
    <property type="molecule type" value="Transcribed_RNA"/>
</dbReference>
<gene>
    <name evidence="1" type="ORF">GTHE00462_LOCUS24349</name>
</gene>
<accession>A0A7S4NY73</accession>
<reference evidence="1" key="1">
    <citation type="submission" date="2021-01" db="EMBL/GenBank/DDBJ databases">
        <authorList>
            <person name="Corre E."/>
            <person name="Pelletier E."/>
            <person name="Niang G."/>
            <person name="Scheremetjew M."/>
            <person name="Finn R."/>
            <person name="Kale V."/>
            <person name="Holt S."/>
            <person name="Cochrane G."/>
            <person name="Meng A."/>
            <person name="Brown T."/>
            <person name="Cohen L."/>
        </authorList>
    </citation>
    <scope>NUCLEOTIDE SEQUENCE</scope>
    <source>
        <strain evidence="1">CCMP 2712</strain>
    </source>
</reference>
<proteinExistence type="predicted"/>
<evidence type="ECO:0000313" key="1">
    <source>
        <dbReference type="EMBL" id="CAE2316171.1"/>
    </source>
</evidence>
<sequence length="111" mass="12786">MDELYLTLADMKAKYNQQCDKHRATIAAEEQSDMLDYSEMLDYFKRSDDRFYSLVQQDASMRNETKRIKFEAQRAESLHKVIQSFMECKSKGIELPASLLASITGADVNSC</sequence>
<protein>
    <submittedName>
        <fullName evidence="1">Uncharacterized protein</fullName>
    </submittedName>
</protein>
<organism evidence="1">
    <name type="scientific">Guillardia theta</name>
    <name type="common">Cryptophyte</name>
    <name type="synonym">Cryptomonas phi</name>
    <dbReference type="NCBI Taxonomy" id="55529"/>
    <lineage>
        <taxon>Eukaryota</taxon>
        <taxon>Cryptophyceae</taxon>
        <taxon>Pyrenomonadales</taxon>
        <taxon>Geminigeraceae</taxon>
        <taxon>Guillardia</taxon>
    </lineage>
</organism>
<dbReference type="AlphaFoldDB" id="A0A7S4NY73"/>